<evidence type="ECO:0000256" key="5">
    <source>
        <dbReference type="SAM" id="Phobius"/>
    </source>
</evidence>
<dbReference type="PANTHER" id="PTHR36985">
    <property type="entry name" value="TRANSLOCATION AND ASSEMBLY MODULE SUBUNIT TAMB"/>
    <property type="match status" value="1"/>
</dbReference>
<evidence type="ECO:0000313" key="8">
    <source>
        <dbReference type="Proteomes" id="UP000305451"/>
    </source>
</evidence>
<evidence type="ECO:0000256" key="1">
    <source>
        <dbReference type="ARBA" id="ARBA00004167"/>
    </source>
</evidence>
<keyword evidence="3 5" id="KW-1133">Transmembrane helix</keyword>
<proteinExistence type="predicted"/>
<comment type="subcellular location">
    <subcellularLocation>
        <location evidence="1">Membrane</location>
        <topology evidence="1">Single-pass membrane protein</topology>
    </subcellularLocation>
</comment>
<evidence type="ECO:0000313" key="7">
    <source>
        <dbReference type="EMBL" id="TGY92226.1"/>
    </source>
</evidence>
<dbReference type="GO" id="GO:0097347">
    <property type="term" value="C:TAM protein secretion complex"/>
    <property type="evidence" value="ECO:0007669"/>
    <property type="project" value="TreeGrafter"/>
</dbReference>
<evidence type="ECO:0000256" key="2">
    <source>
        <dbReference type="ARBA" id="ARBA00022692"/>
    </source>
</evidence>
<feature type="transmembrane region" description="Helical" evidence="5">
    <location>
        <begin position="16"/>
        <end position="41"/>
    </location>
</feature>
<evidence type="ECO:0000256" key="4">
    <source>
        <dbReference type="ARBA" id="ARBA00023136"/>
    </source>
</evidence>
<keyword evidence="8" id="KW-1185">Reference proteome</keyword>
<dbReference type="GO" id="GO:0005886">
    <property type="term" value="C:plasma membrane"/>
    <property type="evidence" value="ECO:0007669"/>
    <property type="project" value="InterPro"/>
</dbReference>
<feature type="domain" description="Translocation and assembly module TamB C-terminal" evidence="6">
    <location>
        <begin position="1032"/>
        <end position="1371"/>
    </location>
</feature>
<keyword evidence="4 5" id="KW-0472">Membrane</keyword>
<dbReference type="EMBL" id="SRXV01000003">
    <property type="protein sequence ID" value="TGY92226.1"/>
    <property type="molecule type" value="Genomic_DNA"/>
</dbReference>
<dbReference type="GO" id="GO:0009306">
    <property type="term" value="P:protein secretion"/>
    <property type="evidence" value="ECO:0007669"/>
    <property type="project" value="InterPro"/>
</dbReference>
<reference evidence="7 8" key="1">
    <citation type="journal article" date="2013" name="Int. J. Syst. Evol. Microbiol.">
        <title>Marinicauda pacifica gen. nov., sp. nov., a prosthecate alphaproteobacterium of the family Hyphomonadaceae isolated from deep seawater.</title>
        <authorList>
            <person name="Zhang X.Y."/>
            <person name="Li G.W."/>
            <person name="Wang C.S."/>
            <person name="Zhang Y.J."/>
            <person name="Xu X.W."/>
            <person name="Li H."/>
            <person name="Liu A."/>
            <person name="Liu C."/>
            <person name="Xie B.B."/>
            <person name="Qin Q.L."/>
            <person name="Xu Z."/>
            <person name="Chen X.L."/>
            <person name="Zhou B.C."/>
            <person name="Zhang Y.Z."/>
        </authorList>
    </citation>
    <scope>NUCLEOTIDE SEQUENCE [LARGE SCALE GENOMIC DNA]</scope>
    <source>
        <strain evidence="7 8">P-1 km-3</strain>
    </source>
</reference>
<keyword evidence="2 5" id="KW-0812">Transmembrane</keyword>
<evidence type="ECO:0000256" key="3">
    <source>
        <dbReference type="ARBA" id="ARBA00022989"/>
    </source>
</evidence>
<sequence>MADTAQTRSGWLRRTAIIGAWTIGIVLTLLAAFVGVALVVLSGQTGRDLVDDLVDGRQIAGYGEIQISDLTGNPLDRLTIGSLTLADQDGVWLEVEDLVLDWRPRSLLSRHIDVQALTAERIAMLHQPTRAEREQGGGGGLPDWTISVGELDLDTIRIAEAVTGQEARLTAQGSLARSGRGWQASLDVQRTDSGEDRILVEALIGEDVLDIDAQLIAPAGGPLTALMRTRDSRIEADLTLSGTDEDGTGQLEVRADGEAAITGEMGWESGLLEIDAQARPARWPGLDMLDELLGGPGDFSLAVRLRQDSLFRPDLSAITAQIRAPRLSADISRAGSDQLAVTVNEAAGLVTQLTNERVQAGSLTAEGILTVSGDRSFEGEIAAQELNLGFARFGRVRGPVTVTGPLSRPDVVTVLESENARFDNAQLQAALGASPSVDAHMIYSRETGDLSFESLTLSGEGGEIEAQGLLNPGSGSFSARLTESRIEVGAFRPDSGGTLRLTGQASGEITGPLDFSLTADGSEFSGQLETLLGDRLDANAEGRWQGGRNVALTRLDAQSPTLQLDVTGAYEGEGWQAQGDALWTGALPVSAVAMDGQAAIAFDASMTGNRLDARAQIETDAVSAGPVNVRESTLRIEATGPLDALSGEWRLTGSMDRGALDLAGDFSREGDRVRLPGIDGRFGAFAIDGELSAAPASMDFDLTAEPIAGFGQFAAQGRLEDGRLDVTVTADDLIQGDMVYLDSLEATLAGPLEAVDLTLQSEGAYGARFTLNADGQLRLAGGPLLISVAPSGQYGNVEIATREDITVSREGGATSVSGALSVGEGGIVFGYGRQQSVPVLTASFEALPARLLSYRRSRPPMGGTLYGEARLELDPAGWTGNVDIEGRSLKPRLSEDGPALDLTLDANLGREQLNIDVEGTAPGVEMSARFDLSTGLVTAVSDLTADDTVLDGRIFFDGEIAPLAAFMLPPGRRLEGQVDAGARFDGTIGSPNFRGVARLREGSFVDDTAGLQINDVSGVAEFQNDGITLSRIEGQGPDGGTLTGSGQFSFAGAQVNGEASFDFTDFTLMSRPDLAAVGSGDVTLALADREMTVSGETRLREVEARPPSGGQDPIPHIQVTEVNVPGQGETQMVPEPSPGISVVLDYDIEANNQVFVRGQSFDTEWSLDIHVAGSPGNLDLEGEARLIRGSASLLGQRFTFDRGVVTLDGEPAAAELNIVAVRQARDITARIVIGGTARAPTINLESSPSLPDDEIASRLLFGQGAGDLSGVQAAQLAGALAGAAGGFDPFSALRGLTGFDQLSIVSGDDGGTVVSGGRYITDDVYLEIASASGGAAPTTRIEWALTQRFSLESELSASGQAGIAISWRRDYDSLDEIDW</sequence>
<protein>
    <recommendedName>
        <fullName evidence="6">Translocation and assembly module TamB C-terminal domain-containing protein</fullName>
    </recommendedName>
</protein>
<gene>
    <name evidence="7" type="ORF">E5162_11250</name>
</gene>
<name>A0A4S2H8V8_9PROT</name>
<dbReference type="OrthoDB" id="7784409at2"/>
<dbReference type="Pfam" id="PF04357">
    <property type="entry name" value="TamB"/>
    <property type="match status" value="1"/>
</dbReference>
<dbReference type="InterPro" id="IPR007452">
    <property type="entry name" value="TamB_C"/>
</dbReference>
<dbReference type="RefSeq" id="WP_135945360.1">
    <property type="nucleotide sequence ID" value="NZ_BMEI01000003.1"/>
</dbReference>
<organism evidence="7 8">
    <name type="scientific">Marinicauda pacifica</name>
    <dbReference type="NCBI Taxonomy" id="1133559"/>
    <lineage>
        <taxon>Bacteria</taxon>
        <taxon>Pseudomonadati</taxon>
        <taxon>Pseudomonadota</taxon>
        <taxon>Alphaproteobacteria</taxon>
        <taxon>Maricaulales</taxon>
        <taxon>Maricaulaceae</taxon>
        <taxon>Marinicauda</taxon>
    </lineage>
</organism>
<evidence type="ECO:0000259" key="6">
    <source>
        <dbReference type="Pfam" id="PF04357"/>
    </source>
</evidence>
<dbReference type="PANTHER" id="PTHR36985:SF1">
    <property type="entry name" value="TRANSLOCATION AND ASSEMBLY MODULE SUBUNIT TAMB"/>
    <property type="match status" value="1"/>
</dbReference>
<comment type="caution">
    <text evidence="7">The sequence shown here is derived from an EMBL/GenBank/DDBJ whole genome shotgun (WGS) entry which is preliminary data.</text>
</comment>
<dbReference type="Proteomes" id="UP000305451">
    <property type="component" value="Unassembled WGS sequence"/>
</dbReference>
<accession>A0A4S2H8V8</accession>